<proteinExistence type="predicted"/>
<dbReference type="InterPro" id="IPR007560">
    <property type="entry name" value="Restrct_endonuc_IV_Mrr"/>
</dbReference>
<dbReference type="InterPro" id="IPR049050">
    <property type="entry name" value="nSTAND3"/>
</dbReference>
<dbReference type="SUPFAM" id="SSF52540">
    <property type="entry name" value="P-loop containing nucleoside triphosphate hydrolases"/>
    <property type="match status" value="1"/>
</dbReference>
<organism evidence="3 4">
    <name type="scientific">Plantactinospora sonchi</name>
    <dbReference type="NCBI Taxonomy" id="1544735"/>
    <lineage>
        <taxon>Bacteria</taxon>
        <taxon>Bacillati</taxon>
        <taxon>Actinomycetota</taxon>
        <taxon>Actinomycetes</taxon>
        <taxon>Micromonosporales</taxon>
        <taxon>Micromonosporaceae</taxon>
        <taxon>Plantactinospora</taxon>
    </lineage>
</organism>
<feature type="region of interest" description="Disordered" evidence="1">
    <location>
        <begin position="752"/>
        <end position="793"/>
    </location>
</feature>
<evidence type="ECO:0000259" key="2">
    <source>
        <dbReference type="SMART" id="SM00382"/>
    </source>
</evidence>
<dbReference type="InterPro" id="IPR003593">
    <property type="entry name" value="AAA+_ATPase"/>
</dbReference>
<reference evidence="3 4" key="1">
    <citation type="submission" date="2024-01" db="EMBL/GenBank/DDBJ databases">
        <title>Genome insights into Plantactinospora sonchi sp. nov.</title>
        <authorList>
            <person name="Wang L."/>
        </authorList>
    </citation>
    <scope>NUCLEOTIDE SEQUENCE [LARGE SCALE GENOMIC DNA]</scope>
    <source>
        <strain evidence="3 4">NEAU-QY2</strain>
    </source>
</reference>
<dbReference type="Gene3D" id="3.40.1350.10">
    <property type="match status" value="1"/>
</dbReference>
<evidence type="ECO:0000256" key="1">
    <source>
        <dbReference type="SAM" id="MobiDB-lite"/>
    </source>
</evidence>
<accession>A0ABU7RUK0</accession>
<keyword evidence="3" id="KW-0378">Hydrolase</keyword>
<dbReference type="GO" id="GO:0004519">
    <property type="term" value="F:endonuclease activity"/>
    <property type="evidence" value="ECO:0007669"/>
    <property type="project" value="UniProtKB-KW"/>
</dbReference>
<dbReference type="Proteomes" id="UP001332243">
    <property type="component" value="Unassembled WGS sequence"/>
</dbReference>
<dbReference type="Pfam" id="PF20720">
    <property type="entry name" value="nSTAND3"/>
    <property type="match status" value="1"/>
</dbReference>
<keyword evidence="4" id="KW-1185">Reference proteome</keyword>
<keyword evidence="3" id="KW-0540">Nuclease</keyword>
<dbReference type="EMBL" id="JAZGQK010000013">
    <property type="protein sequence ID" value="MEE6260179.1"/>
    <property type="molecule type" value="Genomic_DNA"/>
</dbReference>
<dbReference type="SMART" id="SM00382">
    <property type="entry name" value="AAA"/>
    <property type="match status" value="1"/>
</dbReference>
<sequence length="793" mass="89637">MTENFENLSDYDFERLVCDLLTAEWGVRVEAFPKGRDGGVDLRVLGPTNAPLNLATGQELVVQCKHRPTSAYKDLKTELTKEAQKSISNEASRYVLATTARLTRANKKSISVIFSGNIVESDIYARDDIAALIRRHPKVEQATPKLWMSSAAVMSTLLHSIEHLRSGYLRDELRRLRRSFVETGFVTRARACLNEHGVCILAGPPGVGKTTTAHILLLQFMADGWEPIVAVGDARELEAQHNPDAKQVLFFDDFLGQDGLEAKLRTNGDAELLRLIQLVESDPTKALIMTTRDYVLRRAQQSYEKLSDTVFDTTRISIRAESLTVHEKSHILYNQLYFSPLREVASKAPSGEYDKVVRHRKFNPRLTSTAISKLARDGGPSPRRRFNRFTTEPAVDSGHISETDLPGYLVAALERPEELWDHILRYQMNGLQRDILLTRASFGYATILGSELYKAVRALRAADNRHSLDLDFDAAMAILDGDFLSVRVEHPGLVLVERIEPGLADAVYKFMLAYPDTISAISKAAAYFGQIRILAGLCGYYPPRRQNVGHFKPRQKDLELTLLRATERLFFSPGPTVVNGTLFFIERQWHTHIGERLSLLVGLYHLTGASPKKGLIELITERIISNLPRIGTDPLVQAVGALRSQIPDEWRPTRTKFESDLLAYLSQAEDMDDWSTLKDVIDIVPVTDEFVEELEREFDSYAAEVIYELVDQLENDPRGDEDETLEKITDLADRWDCRLDTSDVEELLELQSNASVDEEENRSQPGARRLPIWPSEKQQRQTEASPRNFFDLL</sequence>
<comment type="caution">
    <text evidence="3">The sequence shown here is derived from an EMBL/GenBank/DDBJ whole genome shotgun (WGS) entry which is preliminary data.</text>
</comment>
<dbReference type="EC" id="3.1.21.-" evidence="3"/>
<feature type="domain" description="AAA+ ATPase" evidence="2">
    <location>
        <begin position="195"/>
        <end position="338"/>
    </location>
</feature>
<evidence type="ECO:0000313" key="4">
    <source>
        <dbReference type="Proteomes" id="UP001332243"/>
    </source>
</evidence>
<evidence type="ECO:0000313" key="3">
    <source>
        <dbReference type="EMBL" id="MEE6260179.1"/>
    </source>
</evidence>
<dbReference type="Gene3D" id="3.40.50.300">
    <property type="entry name" value="P-loop containing nucleotide triphosphate hydrolases"/>
    <property type="match status" value="1"/>
</dbReference>
<dbReference type="InterPro" id="IPR011856">
    <property type="entry name" value="tRNA_endonuc-like_dom_sf"/>
</dbReference>
<gene>
    <name evidence="3" type="ORF">V1633_16950</name>
</gene>
<protein>
    <submittedName>
        <fullName evidence="3">Restriction endonuclease</fullName>
        <ecNumber evidence="3">3.1.21.-</ecNumber>
    </submittedName>
</protein>
<keyword evidence="3" id="KW-0255">Endonuclease</keyword>
<dbReference type="RefSeq" id="WP_331215304.1">
    <property type="nucleotide sequence ID" value="NZ_JAZGQK010000013.1"/>
</dbReference>
<dbReference type="GO" id="GO:0016787">
    <property type="term" value="F:hydrolase activity"/>
    <property type="evidence" value="ECO:0007669"/>
    <property type="project" value="UniProtKB-KW"/>
</dbReference>
<name>A0ABU7RUK0_9ACTN</name>
<dbReference type="Pfam" id="PF04471">
    <property type="entry name" value="Mrr_cat"/>
    <property type="match status" value="1"/>
</dbReference>
<dbReference type="InterPro" id="IPR027417">
    <property type="entry name" value="P-loop_NTPase"/>
</dbReference>